<dbReference type="PANTHER" id="PTHR12933">
    <property type="entry name" value="ORF PROTEIN-RELATED"/>
    <property type="match status" value="1"/>
</dbReference>
<dbReference type="AlphaFoldDB" id="A0A8I2YP05"/>
<gene>
    <name evidence="6" type="ORF">JVT61DRAFT_3034</name>
</gene>
<reference evidence="6" key="1">
    <citation type="submission" date="2021-03" db="EMBL/GenBank/DDBJ databases">
        <title>Evolutionary innovations through gain and loss of genes in the ectomycorrhizal Boletales.</title>
        <authorList>
            <person name="Wu G."/>
            <person name="Miyauchi S."/>
            <person name="Morin E."/>
            <person name="Yang Z.-L."/>
            <person name="Xu J."/>
            <person name="Martin F.M."/>
        </authorList>
    </citation>
    <scope>NUCLEOTIDE SEQUENCE</scope>
    <source>
        <strain evidence="6">BR01</strain>
    </source>
</reference>
<feature type="domain" description="UTP25 C-terminal" evidence="5">
    <location>
        <begin position="38"/>
        <end position="106"/>
    </location>
</feature>
<comment type="similarity">
    <text evidence="4">Belongs to the UTP25 family.</text>
</comment>
<dbReference type="EMBL" id="JAGFBS010000014">
    <property type="protein sequence ID" value="KAG6375476.1"/>
    <property type="molecule type" value="Genomic_DNA"/>
</dbReference>
<evidence type="ECO:0000313" key="6">
    <source>
        <dbReference type="EMBL" id="KAG6375476.1"/>
    </source>
</evidence>
<keyword evidence="4" id="KW-0690">Ribosome biogenesis</keyword>
<dbReference type="Pfam" id="PF06862">
    <property type="entry name" value="Utp25_C"/>
    <property type="match status" value="1"/>
</dbReference>
<proteinExistence type="inferred from homology"/>
<sequence length="106" mass="12118">MSETRLLYNTSLKNVAGKIRVEKSWPACTSQRGSTMCTFLTFDCLSPREEADKRFSYFTTQLLPKVLKSAVQSANTVVFIPSSFDFIRVHNYFRRMSGISFTVLSE</sequence>
<comment type="subcellular location">
    <subcellularLocation>
        <location evidence="4">Nucleus</location>
        <location evidence="4">Nucleolus</location>
    </subcellularLocation>
</comment>
<evidence type="ECO:0000256" key="1">
    <source>
        <dbReference type="ARBA" id="ARBA00002883"/>
    </source>
</evidence>
<accession>A0A8I2YP05</accession>
<dbReference type="OrthoDB" id="10264378at2759"/>
<protein>
    <recommendedName>
        <fullName evidence="2 4">U3 small nucleolar RNA-associated protein 25</fullName>
        <shortName evidence="4">U3 snoRNA-associated protein 25</shortName>
    </recommendedName>
</protein>
<keyword evidence="4" id="KW-0539">Nucleus</keyword>
<keyword evidence="3 4" id="KW-0687">Ribonucleoprotein</keyword>
<dbReference type="InterPro" id="IPR010678">
    <property type="entry name" value="UTP25"/>
</dbReference>
<comment type="subunit">
    <text evidence="4">Component of the ribosomal small subunit (SSU) processome composed of at least 40 protein subunits and snoRNA U3.</text>
</comment>
<evidence type="ECO:0000313" key="7">
    <source>
        <dbReference type="Proteomes" id="UP000683000"/>
    </source>
</evidence>
<keyword evidence="7" id="KW-1185">Reference proteome</keyword>
<comment type="function">
    <text evidence="1 4">DEAD-box RNA helicase-like protein required for pre-18S rRNA processing, specifically at sites A0, A1, and A2.</text>
</comment>
<evidence type="ECO:0000256" key="3">
    <source>
        <dbReference type="ARBA" id="ARBA00023274"/>
    </source>
</evidence>
<dbReference type="Proteomes" id="UP000683000">
    <property type="component" value="Unassembled WGS sequence"/>
</dbReference>
<dbReference type="InterPro" id="IPR053939">
    <property type="entry name" value="UTP25_C"/>
</dbReference>
<dbReference type="GO" id="GO:0019843">
    <property type="term" value="F:rRNA binding"/>
    <property type="evidence" value="ECO:0007669"/>
    <property type="project" value="TreeGrafter"/>
</dbReference>
<name>A0A8I2YP05_9AGAM</name>
<dbReference type="GO" id="GO:0000462">
    <property type="term" value="P:maturation of SSU-rRNA from tricistronic rRNA transcript (SSU-rRNA, 5.8S rRNA, LSU-rRNA)"/>
    <property type="evidence" value="ECO:0007669"/>
    <property type="project" value="TreeGrafter"/>
</dbReference>
<dbReference type="PANTHER" id="PTHR12933:SF0">
    <property type="entry name" value="U3 SMALL NUCLEOLAR RNA-ASSOCIATED PROTEIN 25 HOMOLOG"/>
    <property type="match status" value="1"/>
</dbReference>
<dbReference type="GO" id="GO:0032040">
    <property type="term" value="C:small-subunit processome"/>
    <property type="evidence" value="ECO:0007669"/>
    <property type="project" value="TreeGrafter"/>
</dbReference>
<keyword evidence="4" id="KW-0698">rRNA processing</keyword>
<comment type="caution">
    <text evidence="6">The sequence shown here is derived from an EMBL/GenBank/DDBJ whole genome shotgun (WGS) entry which is preliminary data.</text>
</comment>
<organism evidence="6 7">
    <name type="scientific">Boletus reticuloceps</name>
    <dbReference type="NCBI Taxonomy" id="495285"/>
    <lineage>
        <taxon>Eukaryota</taxon>
        <taxon>Fungi</taxon>
        <taxon>Dikarya</taxon>
        <taxon>Basidiomycota</taxon>
        <taxon>Agaricomycotina</taxon>
        <taxon>Agaricomycetes</taxon>
        <taxon>Agaricomycetidae</taxon>
        <taxon>Boletales</taxon>
        <taxon>Boletineae</taxon>
        <taxon>Boletaceae</taxon>
        <taxon>Boletoideae</taxon>
        <taxon>Boletus</taxon>
    </lineage>
</organism>
<evidence type="ECO:0000256" key="2">
    <source>
        <dbReference type="ARBA" id="ARBA00015422"/>
    </source>
</evidence>
<evidence type="ECO:0000256" key="4">
    <source>
        <dbReference type="RuleBase" id="RU365070"/>
    </source>
</evidence>
<dbReference type="GO" id="GO:0034511">
    <property type="term" value="F:U3 snoRNA binding"/>
    <property type="evidence" value="ECO:0007669"/>
    <property type="project" value="InterPro"/>
</dbReference>
<evidence type="ECO:0000259" key="5">
    <source>
        <dbReference type="Pfam" id="PF06862"/>
    </source>
</evidence>